<dbReference type="GO" id="GO:0006631">
    <property type="term" value="P:fatty acid metabolic process"/>
    <property type="evidence" value="ECO:0007669"/>
    <property type="project" value="TreeGrafter"/>
</dbReference>
<evidence type="ECO:0000313" key="5">
    <source>
        <dbReference type="EMBL" id="TQM62238.1"/>
    </source>
</evidence>
<protein>
    <submittedName>
        <fullName evidence="5">Acyl-CoA synthetase (AMP-forming)/AMP-acid ligase II</fullName>
    </submittedName>
</protein>
<dbReference type="Gene3D" id="3.30.300.30">
    <property type="match status" value="1"/>
</dbReference>
<dbReference type="InterPro" id="IPR000873">
    <property type="entry name" value="AMP-dep_synth/lig_dom"/>
</dbReference>
<proteinExistence type="inferred from homology"/>
<dbReference type="PROSITE" id="PS00455">
    <property type="entry name" value="AMP_BINDING"/>
    <property type="match status" value="1"/>
</dbReference>
<dbReference type="InterPro" id="IPR025110">
    <property type="entry name" value="AMP-bd_C"/>
</dbReference>
<keyword evidence="6" id="KW-1185">Reference proteome</keyword>
<sequence length="552" mass="59047">MTRAAQAAGTWMTPTPAEYRDPHYALHPDGTRVERLEDITRLRAAATPDLPAVITADARTTFAELDRDASRVAQALLRDGVTAGDRVCYIGENASSFLAVLFGGSKMGAIPTALNVRLSVPEMEFILGDSEPSVVVLGLGQERLVEAAAAVPSVKRVVTLSPEEGGRHTAGATVTGWDAWFDGVCDEDPGHRRSPDDTALMFYTSGTTGRPKGIELTGANIGQAIAAMHYLLELDTDCVALAPVPFFHVSGFGLALVSVVNGAALLLLNPSGPADLIRILQEYAVTHAVAVPTVIQFLLGQPEVRTADWSALRYMVYGSSPIPEPVLRDATAVFGCKFLQSYGLTESTGGVTMLSPEDHRPTRETAHRLRSAGRPMANVPVRVVDPVTLEDLPPNERGEVLIGGGHVMRRYWRNPAATSAAITPDGWLRTGDGGSMDVDGYLFLHDRLKDMIVSGGENVFPAEIESILTGHPEVAHAAVIGIPSARWGESPFAVVVRTPGSGLDEDALIAWAREQMAHYKCPVGVAFVDALPLNASGKLLKTRLREAYANPR</sequence>
<name>A0A543HV66_9MICO</name>
<accession>A0A543HV66</accession>
<dbReference type="InterPro" id="IPR020845">
    <property type="entry name" value="AMP-binding_CS"/>
</dbReference>
<dbReference type="AlphaFoldDB" id="A0A543HV66"/>
<keyword evidence="2 5" id="KW-0436">Ligase</keyword>
<dbReference type="GO" id="GO:0031956">
    <property type="term" value="F:medium-chain fatty acid-CoA ligase activity"/>
    <property type="evidence" value="ECO:0007669"/>
    <property type="project" value="TreeGrafter"/>
</dbReference>
<dbReference type="InterPro" id="IPR045851">
    <property type="entry name" value="AMP-bd_C_sf"/>
</dbReference>
<gene>
    <name evidence="5" type="ORF">FBY41_2267</name>
</gene>
<evidence type="ECO:0000259" key="3">
    <source>
        <dbReference type="Pfam" id="PF00501"/>
    </source>
</evidence>
<dbReference type="PANTHER" id="PTHR43201:SF5">
    <property type="entry name" value="MEDIUM-CHAIN ACYL-COA LIGASE ACSF2, MITOCHONDRIAL"/>
    <property type="match status" value="1"/>
</dbReference>
<organism evidence="5 6">
    <name type="scientific">Humibacillus xanthopallidus</name>
    <dbReference type="NCBI Taxonomy" id="412689"/>
    <lineage>
        <taxon>Bacteria</taxon>
        <taxon>Bacillati</taxon>
        <taxon>Actinomycetota</taxon>
        <taxon>Actinomycetes</taxon>
        <taxon>Micrococcales</taxon>
        <taxon>Intrasporangiaceae</taxon>
        <taxon>Humibacillus</taxon>
    </lineage>
</organism>
<feature type="domain" description="AMP-dependent synthetase/ligase" evidence="3">
    <location>
        <begin position="43"/>
        <end position="412"/>
    </location>
</feature>
<evidence type="ECO:0000259" key="4">
    <source>
        <dbReference type="Pfam" id="PF13193"/>
    </source>
</evidence>
<dbReference type="Pfam" id="PF13193">
    <property type="entry name" value="AMP-binding_C"/>
    <property type="match status" value="1"/>
</dbReference>
<dbReference type="FunFam" id="3.30.300.30:FF:000008">
    <property type="entry name" value="2,3-dihydroxybenzoate-AMP ligase"/>
    <property type="match status" value="1"/>
</dbReference>
<evidence type="ECO:0000313" key="6">
    <source>
        <dbReference type="Proteomes" id="UP000316747"/>
    </source>
</evidence>
<dbReference type="Pfam" id="PF00501">
    <property type="entry name" value="AMP-binding"/>
    <property type="match status" value="1"/>
</dbReference>
<evidence type="ECO:0000256" key="2">
    <source>
        <dbReference type="ARBA" id="ARBA00022598"/>
    </source>
</evidence>
<dbReference type="PANTHER" id="PTHR43201">
    <property type="entry name" value="ACYL-COA SYNTHETASE"/>
    <property type="match status" value="1"/>
</dbReference>
<dbReference type="SUPFAM" id="SSF56801">
    <property type="entry name" value="Acetyl-CoA synthetase-like"/>
    <property type="match status" value="1"/>
</dbReference>
<comment type="caution">
    <text evidence="5">The sequence shown here is derived from an EMBL/GenBank/DDBJ whole genome shotgun (WGS) entry which is preliminary data.</text>
</comment>
<dbReference type="EMBL" id="VFPM01000002">
    <property type="protein sequence ID" value="TQM62238.1"/>
    <property type="molecule type" value="Genomic_DNA"/>
</dbReference>
<feature type="domain" description="AMP-binding enzyme C-terminal" evidence="4">
    <location>
        <begin position="463"/>
        <end position="538"/>
    </location>
</feature>
<dbReference type="Gene3D" id="3.40.50.12780">
    <property type="entry name" value="N-terminal domain of ligase-like"/>
    <property type="match status" value="1"/>
</dbReference>
<dbReference type="NCBIfam" id="NF004837">
    <property type="entry name" value="PRK06187.1"/>
    <property type="match status" value="1"/>
</dbReference>
<dbReference type="InterPro" id="IPR042099">
    <property type="entry name" value="ANL_N_sf"/>
</dbReference>
<reference evidence="5 6" key="1">
    <citation type="submission" date="2019-06" db="EMBL/GenBank/DDBJ databases">
        <title>Genome sequencing of plant associated microbes to promote plant fitness in Sorghum bicolor and Oryza sativa.</title>
        <authorList>
            <person name="Coleman-Derr D."/>
        </authorList>
    </citation>
    <scope>NUCLEOTIDE SEQUENCE [LARGE SCALE GENOMIC DNA]</scope>
    <source>
        <strain evidence="5 6">KV-663</strain>
    </source>
</reference>
<dbReference type="Proteomes" id="UP000316747">
    <property type="component" value="Unassembled WGS sequence"/>
</dbReference>
<comment type="similarity">
    <text evidence="1">Belongs to the ATP-dependent AMP-binding enzyme family.</text>
</comment>
<dbReference type="RefSeq" id="WP_221629259.1">
    <property type="nucleotide sequence ID" value="NZ_VFPM01000002.1"/>
</dbReference>
<evidence type="ECO:0000256" key="1">
    <source>
        <dbReference type="ARBA" id="ARBA00006432"/>
    </source>
</evidence>